<dbReference type="GeneID" id="98613341"/>
<feature type="transmembrane region" description="Helical" evidence="6">
    <location>
        <begin position="237"/>
        <end position="259"/>
    </location>
</feature>
<evidence type="ECO:0000256" key="5">
    <source>
        <dbReference type="ARBA" id="ARBA00023136"/>
    </source>
</evidence>
<evidence type="ECO:0000313" key="8">
    <source>
        <dbReference type="Proteomes" id="UP001169760"/>
    </source>
</evidence>
<evidence type="ECO:0000256" key="2">
    <source>
        <dbReference type="ARBA" id="ARBA00009142"/>
    </source>
</evidence>
<comment type="similarity">
    <text evidence="2 6">Belongs to the 4-toluene sulfonate uptake permease (TSUP) (TC 2.A.102) family.</text>
</comment>
<keyword evidence="3 6" id="KW-0812">Transmembrane</keyword>
<dbReference type="GO" id="GO:0005886">
    <property type="term" value="C:plasma membrane"/>
    <property type="evidence" value="ECO:0007669"/>
    <property type="project" value="UniProtKB-SubCell"/>
</dbReference>
<evidence type="ECO:0000256" key="3">
    <source>
        <dbReference type="ARBA" id="ARBA00022692"/>
    </source>
</evidence>
<feature type="transmembrane region" description="Helical" evidence="6">
    <location>
        <begin position="211"/>
        <end position="231"/>
    </location>
</feature>
<dbReference type="Pfam" id="PF01925">
    <property type="entry name" value="TauE"/>
    <property type="match status" value="1"/>
</dbReference>
<evidence type="ECO:0000313" key="7">
    <source>
        <dbReference type="EMBL" id="MDO6424264.1"/>
    </source>
</evidence>
<evidence type="ECO:0000256" key="4">
    <source>
        <dbReference type="ARBA" id="ARBA00022989"/>
    </source>
</evidence>
<feature type="transmembrane region" description="Helical" evidence="6">
    <location>
        <begin position="145"/>
        <end position="173"/>
    </location>
</feature>
<gene>
    <name evidence="7" type="ORF">Q4521_17395</name>
</gene>
<accession>A0AAW7XD27</accession>
<name>A0AAW7XD27_9GAMM</name>
<feature type="transmembrane region" description="Helical" evidence="6">
    <location>
        <begin position="6"/>
        <end position="34"/>
    </location>
</feature>
<reference evidence="7" key="1">
    <citation type="submission" date="2023-07" db="EMBL/GenBank/DDBJ databases">
        <title>Genome content predicts the carbon catabolic preferences of heterotrophic bacteria.</title>
        <authorList>
            <person name="Gralka M."/>
        </authorList>
    </citation>
    <scope>NUCLEOTIDE SEQUENCE</scope>
    <source>
        <strain evidence="7">I3M17_2</strain>
    </source>
</reference>
<proteinExistence type="inferred from homology"/>
<evidence type="ECO:0000256" key="1">
    <source>
        <dbReference type="ARBA" id="ARBA00004141"/>
    </source>
</evidence>
<keyword evidence="4 6" id="KW-1133">Transmembrane helix</keyword>
<keyword evidence="6" id="KW-1003">Cell membrane</keyword>
<dbReference type="InterPro" id="IPR002781">
    <property type="entry name" value="TM_pro_TauE-like"/>
</dbReference>
<dbReference type="RefSeq" id="WP_011468146.1">
    <property type="nucleotide sequence ID" value="NZ_CP123764.1"/>
</dbReference>
<comment type="caution">
    <text evidence="7">The sequence shown here is derived from an EMBL/GenBank/DDBJ whole genome shotgun (WGS) entry which is preliminary data.</text>
</comment>
<comment type="subcellular location">
    <subcellularLocation>
        <location evidence="6">Cell membrane</location>
        <topology evidence="6">Multi-pass membrane protein</topology>
    </subcellularLocation>
    <subcellularLocation>
        <location evidence="1">Membrane</location>
        <topology evidence="1">Multi-pass membrane protein</topology>
    </subcellularLocation>
</comment>
<sequence length="261" mass="27172">MDILFYIFAGAGVGLAVGLTGVGGGSLMTPLLILSGVPEKIAIGTDLLYAAATKTGAMHAHHRQGTIRWQIVLMLAAGSLPASLITSYILNTWDFDYGPRLSNILGVMLILTGVVVFLKQRLQGETSATELSVGWVHKHSKSITFFAGIALGVFVTLSSVGAGAFCAALLLTLYPRLPALHVVGTDIAHAVPLTLIAGIGHFFNDNIDFKLLGGLLIGSLPAVHLGSKAAAKVPNSILQPILASLLIIIGIKFAFFAGAGH</sequence>
<feature type="transmembrane region" description="Helical" evidence="6">
    <location>
        <begin position="71"/>
        <end position="89"/>
    </location>
</feature>
<feature type="transmembrane region" description="Helical" evidence="6">
    <location>
        <begin position="101"/>
        <end position="118"/>
    </location>
</feature>
<dbReference type="AlphaFoldDB" id="A0AAW7XD27"/>
<keyword evidence="5 6" id="KW-0472">Membrane</keyword>
<dbReference type="Proteomes" id="UP001169760">
    <property type="component" value="Unassembled WGS sequence"/>
</dbReference>
<feature type="transmembrane region" description="Helical" evidence="6">
    <location>
        <begin position="179"/>
        <end position="199"/>
    </location>
</feature>
<dbReference type="InterPro" id="IPR051598">
    <property type="entry name" value="TSUP/Inactive_protease-like"/>
</dbReference>
<evidence type="ECO:0000256" key="6">
    <source>
        <dbReference type="RuleBase" id="RU363041"/>
    </source>
</evidence>
<organism evidence="7 8">
    <name type="scientific">Saccharophagus degradans</name>
    <dbReference type="NCBI Taxonomy" id="86304"/>
    <lineage>
        <taxon>Bacteria</taxon>
        <taxon>Pseudomonadati</taxon>
        <taxon>Pseudomonadota</taxon>
        <taxon>Gammaproteobacteria</taxon>
        <taxon>Cellvibrionales</taxon>
        <taxon>Cellvibrionaceae</taxon>
        <taxon>Saccharophagus</taxon>
    </lineage>
</organism>
<dbReference type="PANTHER" id="PTHR43701:SF2">
    <property type="entry name" value="MEMBRANE TRANSPORTER PROTEIN YJNA-RELATED"/>
    <property type="match status" value="1"/>
</dbReference>
<dbReference type="EMBL" id="JAUOPB010000013">
    <property type="protein sequence ID" value="MDO6424264.1"/>
    <property type="molecule type" value="Genomic_DNA"/>
</dbReference>
<dbReference type="PANTHER" id="PTHR43701">
    <property type="entry name" value="MEMBRANE TRANSPORTER PROTEIN MJ0441-RELATED"/>
    <property type="match status" value="1"/>
</dbReference>
<protein>
    <recommendedName>
        <fullName evidence="6">Probable membrane transporter protein</fullName>
    </recommendedName>
</protein>